<evidence type="ECO:0000256" key="1">
    <source>
        <dbReference type="SAM" id="MobiDB-lite"/>
    </source>
</evidence>
<dbReference type="EMBL" id="SFCI01000262">
    <property type="protein sequence ID" value="TFY80992.1"/>
    <property type="molecule type" value="Genomic_DNA"/>
</dbReference>
<dbReference type="Proteomes" id="UP000298061">
    <property type="component" value="Unassembled WGS sequence"/>
</dbReference>
<feature type="compositionally biased region" description="Polar residues" evidence="1">
    <location>
        <begin position="1"/>
        <end position="21"/>
    </location>
</feature>
<evidence type="ECO:0000313" key="2">
    <source>
        <dbReference type="EMBL" id="TFY80992.1"/>
    </source>
</evidence>
<reference evidence="2 3" key="1">
    <citation type="submission" date="2019-02" db="EMBL/GenBank/DDBJ databases">
        <title>Genome sequencing of the rare red list fungi Hericium alpestre (H. flagellum).</title>
        <authorList>
            <person name="Buettner E."/>
            <person name="Kellner H."/>
        </authorList>
    </citation>
    <scope>NUCLEOTIDE SEQUENCE [LARGE SCALE GENOMIC DNA]</scope>
    <source>
        <strain evidence="2 3">DSM 108284</strain>
    </source>
</reference>
<sequence length="371" mass="39334">MDTLPTSTSALPGSPAASTRPLTLLIPPAAPDMSPPQLPHGLQPLEASPGAAVILSGESQPASQEPAPQPSTSGAATILSAEALSVMHMDVEDQGVETILSADIPTPDDADAGADTSLPPQPTVAEVVPPAPADDIPMIAPDDNVPGQGLVFSAFWATVTSGHPGLAIAQEVALHLPFGIDWSFFAEMSISIPPSTEARLAQALECDPSLPPASLILLMLRLGIHGDQLPLPLYISEAPRPLGPPSMTFQELCAMYLAWANELFARDCNAHFLRYGGLLWCLALHFGGTDLAPLVLDGPSVTYAINNWHFTTADGSHCDNPVTWRDDPVVPEVLGWSPYNASPTLWPDPDTWECCSSFSGWWNALTESWFT</sequence>
<proteinExistence type="predicted"/>
<name>A0A4Z0A1Q1_9AGAM</name>
<comment type="caution">
    <text evidence="2">The sequence shown here is derived from an EMBL/GenBank/DDBJ whole genome shotgun (WGS) entry which is preliminary data.</text>
</comment>
<gene>
    <name evidence="2" type="ORF">EWM64_g3022</name>
</gene>
<accession>A0A4Z0A1Q1</accession>
<feature type="region of interest" description="Disordered" evidence="1">
    <location>
        <begin position="1"/>
        <end position="47"/>
    </location>
</feature>
<organism evidence="2 3">
    <name type="scientific">Hericium alpestre</name>
    <dbReference type="NCBI Taxonomy" id="135208"/>
    <lineage>
        <taxon>Eukaryota</taxon>
        <taxon>Fungi</taxon>
        <taxon>Dikarya</taxon>
        <taxon>Basidiomycota</taxon>
        <taxon>Agaricomycotina</taxon>
        <taxon>Agaricomycetes</taxon>
        <taxon>Russulales</taxon>
        <taxon>Hericiaceae</taxon>
        <taxon>Hericium</taxon>
    </lineage>
</organism>
<protein>
    <submittedName>
        <fullName evidence="2">Uncharacterized protein</fullName>
    </submittedName>
</protein>
<feature type="compositionally biased region" description="Pro residues" evidence="1">
    <location>
        <begin position="28"/>
        <end position="38"/>
    </location>
</feature>
<evidence type="ECO:0000313" key="3">
    <source>
        <dbReference type="Proteomes" id="UP000298061"/>
    </source>
</evidence>
<keyword evidence="3" id="KW-1185">Reference proteome</keyword>
<dbReference type="AlphaFoldDB" id="A0A4Z0A1Q1"/>
<dbReference type="OrthoDB" id="3270336at2759"/>